<dbReference type="Gene3D" id="2.30.42.10">
    <property type="match status" value="1"/>
</dbReference>
<keyword evidence="3" id="KW-0378">Hydrolase</keyword>
<dbReference type="InterPro" id="IPR036034">
    <property type="entry name" value="PDZ_sf"/>
</dbReference>
<proteinExistence type="inferred from homology"/>
<feature type="region of interest" description="Disordered" evidence="4">
    <location>
        <begin position="1"/>
        <end position="29"/>
    </location>
</feature>
<accession>A0A4R4FEV0</accession>
<dbReference type="Pfam" id="PF13365">
    <property type="entry name" value="Trypsin_2"/>
    <property type="match status" value="1"/>
</dbReference>
<evidence type="ECO:0000256" key="4">
    <source>
        <dbReference type="SAM" id="MobiDB-lite"/>
    </source>
</evidence>
<keyword evidence="8" id="KW-1185">Reference proteome</keyword>
<evidence type="ECO:0000259" key="6">
    <source>
        <dbReference type="PROSITE" id="PS50106"/>
    </source>
</evidence>
<evidence type="ECO:0000256" key="1">
    <source>
        <dbReference type="ARBA" id="ARBA00010541"/>
    </source>
</evidence>
<dbReference type="InterPro" id="IPR001478">
    <property type="entry name" value="PDZ"/>
</dbReference>
<dbReference type="InterPro" id="IPR043504">
    <property type="entry name" value="Peptidase_S1_PA_chymotrypsin"/>
</dbReference>
<keyword evidence="2 7" id="KW-0645">Protease</keyword>
<evidence type="ECO:0000256" key="3">
    <source>
        <dbReference type="ARBA" id="ARBA00022801"/>
    </source>
</evidence>
<evidence type="ECO:0000256" key="5">
    <source>
        <dbReference type="SAM" id="Phobius"/>
    </source>
</evidence>
<name>A0A4R4FEV0_9FIRM</name>
<dbReference type="PANTHER" id="PTHR22939">
    <property type="entry name" value="SERINE PROTEASE FAMILY S1C HTRA-RELATED"/>
    <property type="match status" value="1"/>
</dbReference>
<feature type="domain" description="PDZ" evidence="6">
    <location>
        <begin position="317"/>
        <end position="407"/>
    </location>
</feature>
<evidence type="ECO:0000313" key="8">
    <source>
        <dbReference type="Proteomes" id="UP000295710"/>
    </source>
</evidence>
<dbReference type="PROSITE" id="PS50106">
    <property type="entry name" value="PDZ"/>
    <property type="match status" value="1"/>
</dbReference>
<keyword evidence="5" id="KW-1133">Transmembrane helix</keyword>
<dbReference type="Gene3D" id="2.40.10.10">
    <property type="entry name" value="Trypsin-like serine proteases"/>
    <property type="match status" value="2"/>
</dbReference>
<gene>
    <name evidence="7" type="ORF">E1963_07640</name>
</gene>
<dbReference type="AlphaFoldDB" id="A0A4R4FEV0"/>
<protein>
    <submittedName>
        <fullName evidence="7">Serine protease</fullName>
    </submittedName>
</protein>
<organism evidence="7 8">
    <name type="scientific">Extibacter muris</name>
    <dbReference type="NCBI Taxonomy" id="1796622"/>
    <lineage>
        <taxon>Bacteria</taxon>
        <taxon>Bacillati</taxon>
        <taxon>Bacillota</taxon>
        <taxon>Clostridia</taxon>
        <taxon>Lachnospirales</taxon>
        <taxon>Lachnospiraceae</taxon>
        <taxon>Extibacter</taxon>
    </lineage>
</organism>
<keyword evidence="5" id="KW-0812">Transmembrane</keyword>
<dbReference type="Pfam" id="PF13180">
    <property type="entry name" value="PDZ_2"/>
    <property type="match status" value="1"/>
</dbReference>
<feature type="region of interest" description="Disordered" evidence="4">
    <location>
        <begin position="76"/>
        <end position="97"/>
    </location>
</feature>
<dbReference type="EMBL" id="SMMX01000005">
    <property type="protein sequence ID" value="TDA22107.1"/>
    <property type="molecule type" value="Genomic_DNA"/>
</dbReference>
<comment type="similarity">
    <text evidence="1">Belongs to the peptidase S1C family.</text>
</comment>
<sequence length="424" mass="45667">MEEQKDPLEHTEEQEEEQEFSFLQETIKDEAGGTKKTRKNILRMIGLGLVFGIAASFSFCVLKPWFERQLQSNPEKVTIPKEEEQEDTADEDGTKDGTQQVLDEESYRQMNQALNAVAQEAAKSVVEINGISGEEGWLEADYDKKNSVSGLIIADNGQQLLMLAKTSILKESNEVTVTFCDGKTYKAGVKKKDSNLGLGIYAVNRNDIQESTWSQSKIAVLGSSNSLSKGETAIAIGKPFNYAGAAGYGIISSNKNVIDAADGQYRLICTDIPGTVKGTGFIVNLKGEVTGIIDQSISDEDSMKLTTAYGISDLKELIELLSNGKAVPYVGILGIDVTESIEQQGIPQGVYVKEVEVDSPAMSAGIQSGDIITSIGGAEIKTVSAYQSVLIDKAVGSKVKIKGQRQGSGGYVDIDFNVTIGSKE</sequence>
<evidence type="ECO:0000313" key="7">
    <source>
        <dbReference type="EMBL" id="TDA22107.1"/>
    </source>
</evidence>
<dbReference type="PANTHER" id="PTHR22939:SF129">
    <property type="entry name" value="SERINE PROTEASE HTRA2, MITOCHONDRIAL"/>
    <property type="match status" value="1"/>
</dbReference>
<feature type="compositionally biased region" description="Acidic residues" evidence="4">
    <location>
        <begin position="83"/>
        <end position="93"/>
    </location>
</feature>
<feature type="compositionally biased region" description="Basic and acidic residues" evidence="4">
    <location>
        <begin position="1"/>
        <end position="11"/>
    </location>
</feature>
<dbReference type="InterPro" id="IPR009003">
    <property type="entry name" value="Peptidase_S1_PA"/>
</dbReference>
<reference evidence="7 8" key="1">
    <citation type="journal article" date="2016" name="Nat. Microbiol.">
        <title>The Mouse Intestinal Bacterial Collection (miBC) provides host-specific insight into cultured diversity and functional potential of the gut microbiota.</title>
        <authorList>
            <person name="Lagkouvardos I."/>
            <person name="Pukall R."/>
            <person name="Abt B."/>
            <person name="Foesel B.U."/>
            <person name="Meier-Kolthoff J.P."/>
            <person name="Kumar N."/>
            <person name="Bresciani A."/>
            <person name="Martinez I."/>
            <person name="Just S."/>
            <person name="Ziegler C."/>
            <person name="Brugiroux S."/>
            <person name="Garzetti D."/>
            <person name="Wenning M."/>
            <person name="Bui T.P."/>
            <person name="Wang J."/>
            <person name="Hugenholtz F."/>
            <person name="Plugge C.M."/>
            <person name="Peterson D.A."/>
            <person name="Hornef M.W."/>
            <person name="Baines J.F."/>
            <person name="Smidt H."/>
            <person name="Walter J."/>
            <person name="Kristiansen K."/>
            <person name="Nielsen H.B."/>
            <person name="Haller D."/>
            <person name="Overmann J."/>
            <person name="Stecher B."/>
            <person name="Clavel T."/>
        </authorList>
    </citation>
    <scope>NUCLEOTIDE SEQUENCE [LARGE SCALE GENOMIC DNA]</scope>
    <source>
        <strain evidence="7 8">DSM 28560</strain>
    </source>
</reference>
<dbReference type="SUPFAM" id="SSF50494">
    <property type="entry name" value="Trypsin-like serine proteases"/>
    <property type="match status" value="1"/>
</dbReference>
<dbReference type="InterPro" id="IPR001940">
    <property type="entry name" value="Peptidase_S1C"/>
</dbReference>
<feature type="transmembrane region" description="Helical" evidence="5">
    <location>
        <begin position="45"/>
        <end position="66"/>
    </location>
</feature>
<evidence type="ECO:0000256" key="2">
    <source>
        <dbReference type="ARBA" id="ARBA00022670"/>
    </source>
</evidence>
<dbReference type="GO" id="GO:0006508">
    <property type="term" value="P:proteolysis"/>
    <property type="evidence" value="ECO:0007669"/>
    <property type="project" value="UniProtKB-KW"/>
</dbReference>
<dbReference type="RefSeq" id="WP_132277049.1">
    <property type="nucleotide sequence ID" value="NZ_JAOBST010000039.1"/>
</dbReference>
<dbReference type="SMART" id="SM00228">
    <property type="entry name" value="PDZ"/>
    <property type="match status" value="1"/>
</dbReference>
<dbReference type="SUPFAM" id="SSF50156">
    <property type="entry name" value="PDZ domain-like"/>
    <property type="match status" value="1"/>
</dbReference>
<keyword evidence="5" id="KW-0472">Membrane</keyword>
<dbReference type="PRINTS" id="PR00834">
    <property type="entry name" value="PROTEASES2C"/>
</dbReference>
<comment type="caution">
    <text evidence="7">The sequence shown here is derived from an EMBL/GenBank/DDBJ whole genome shotgun (WGS) entry which is preliminary data.</text>
</comment>
<dbReference type="GO" id="GO:0004252">
    <property type="term" value="F:serine-type endopeptidase activity"/>
    <property type="evidence" value="ECO:0007669"/>
    <property type="project" value="InterPro"/>
</dbReference>
<dbReference type="Proteomes" id="UP000295710">
    <property type="component" value="Unassembled WGS sequence"/>
</dbReference>